<dbReference type="InterPro" id="IPR008972">
    <property type="entry name" value="Cupredoxin"/>
</dbReference>
<dbReference type="Gene3D" id="2.60.40.420">
    <property type="entry name" value="Cupredoxins - blue copper proteins"/>
    <property type="match status" value="3"/>
</dbReference>
<dbReference type="InterPro" id="IPR011706">
    <property type="entry name" value="Cu-oxidase_C"/>
</dbReference>
<keyword evidence="2" id="KW-0560">Oxidoreductase</keyword>
<feature type="domain" description="Plastocyanin-like" evidence="5">
    <location>
        <begin position="383"/>
        <end position="481"/>
    </location>
</feature>
<organism evidence="7 8">
    <name type="scientific">Halalkaliarchaeum desulfuricum</name>
    <dbReference type="NCBI Taxonomy" id="2055893"/>
    <lineage>
        <taxon>Archaea</taxon>
        <taxon>Methanobacteriati</taxon>
        <taxon>Methanobacteriota</taxon>
        <taxon>Stenosarchaea group</taxon>
        <taxon>Halobacteria</taxon>
        <taxon>Halobacteriales</taxon>
        <taxon>Haloferacaceae</taxon>
        <taxon>Halalkaliarchaeum</taxon>
    </lineage>
</organism>
<evidence type="ECO:0000259" key="6">
    <source>
        <dbReference type="Pfam" id="PF07732"/>
    </source>
</evidence>
<evidence type="ECO:0000256" key="1">
    <source>
        <dbReference type="ARBA" id="ARBA00022723"/>
    </source>
</evidence>
<dbReference type="SUPFAM" id="SSF49503">
    <property type="entry name" value="Cupredoxins"/>
    <property type="match status" value="3"/>
</dbReference>
<gene>
    <name evidence="7" type="ORF">AArcSl_3154</name>
</gene>
<dbReference type="Pfam" id="PF00394">
    <property type="entry name" value="Cu-oxidase"/>
    <property type="match status" value="1"/>
</dbReference>
<dbReference type="Proteomes" id="UP000263012">
    <property type="component" value="Chromosome"/>
</dbReference>
<dbReference type="InterPro" id="IPR001117">
    <property type="entry name" value="Cu-oxidase_2nd"/>
</dbReference>
<dbReference type="InterPro" id="IPR002355">
    <property type="entry name" value="Cu_oxidase_Cu_BS"/>
</dbReference>
<dbReference type="PANTHER" id="PTHR11709">
    <property type="entry name" value="MULTI-COPPER OXIDASE"/>
    <property type="match status" value="1"/>
</dbReference>
<keyword evidence="8" id="KW-1185">Reference proteome</keyword>
<dbReference type="Pfam" id="PF07731">
    <property type="entry name" value="Cu-oxidase_2"/>
    <property type="match status" value="1"/>
</dbReference>
<sequence length="484" mass="51864">MSREAGSPIGRRRALQIGAGAAGVAGLGAVGVALRSDGDAGTVSAYPEPEYGDPDRTYRLTASEHEIDIAGGDSYDGWTYNGAYPGPEIRAVEGERVRVVVENDLPEETTVHWHGMTVRGDNAMDGVPGVTQEAIAPGDEFVYEFDAEPAGTHWYHSHVGLQLDRELLGPLVVEERNPHVEYDAEHTLILDEYLPEEPRVETADGMDGMGGMGGMEGSFPGAPPASGTLVNGALPSDPAEFEITEGERVRLRLINAAAATMYAVGIDDHRLTVTHADGPAVDPVTVDTLEIGMGERYDIVVEGDSPGRWPIRIAPVDSVAPAGRAVLAYEDATDGIDEGAIGGHRLQYADLRSLAPAPGVGGSPDRTIDLELSAGGAMGMMGGSGDDGEWTINGQAFPDADPIRIQEGEHVRVRVRNRSPMRHPMHLHGHHFQAGDVVKDTITVPGHMGQVEFDFVADNSGKWLFHCHHLYHMETGMVRIVEYV</sequence>
<proteinExistence type="predicted"/>
<dbReference type="PROSITE" id="PS00080">
    <property type="entry name" value="MULTICOPPER_OXIDASE2"/>
    <property type="match status" value="1"/>
</dbReference>
<evidence type="ECO:0000313" key="7">
    <source>
        <dbReference type="EMBL" id="AUX10761.1"/>
    </source>
</evidence>
<feature type="domain" description="Plastocyanin-like" evidence="6">
    <location>
        <begin position="64"/>
        <end position="177"/>
    </location>
</feature>
<dbReference type="InterPro" id="IPR006311">
    <property type="entry name" value="TAT_signal"/>
</dbReference>
<name>A0A343TNT9_9EURY</name>
<dbReference type="PROSITE" id="PS51318">
    <property type="entry name" value="TAT"/>
    <property type="match status" value="1"/>
</dbReference>
<dbReference type="GO" id="GO:0016491">
    <property type="term" value="F:oxidoreductase activity"/>
    <property type="evidence" value="ECO:0007669"/>
    <property type="project" value="UniProtKB-KW"/>
</dbReference>
<dbReference type="CDD" id="cd13896">
    <property type="entry name" value="CuRO_3_CopA"/>
    <property type="match status" value="1"/>
</dbReference>
<dbReference type="RefSeq" id="WP_119821358.1">
    <property type="nucleotide sequence ID" value="NZ_CP025066.1"/>
</dbReference>
<dbReference type="EMBL" id="CP025066">
    <property type="protein sequence ID" value="AUX10761.1"/>
    <property type="molecule type" value="Genomic_DNA"/>
</dbReference>
<feature type="domain" description="Plastocyanin-like" evidence="4">
    <location>
        <begin position="215"/>
        <end position="330"/>
    </location>
</feature>
<evidence type="ECO:0000256" key="3">
    <source>
        <dbReference type="ARBA" id="ARBA00023008"/>
    </source>
</evidence>
<evidence type="ECO:0000259" key="5">
    <source>
        <dbReference type="Pfam" id="PF07731"/>
    </source>
</evidence>
<dbReference type="GO" id="GO:0005507">
    <property type="term" value="F:copper ion binding"/>
    <property type="evidence" value="ECO:0007669"/>
    <property type="project" value="InterPro"/>
</dbReference>
<keyword evidence="1" id="KW-0479">Metal-binding</keyword>
<dbReference type="Pfam" id="PF07732">
    <property type="entry name" value="Cu-oxidase_3"/>
    <property type="match status" value="1"/>
</dbReference>
<dbReference type="InterPro" id="IPR045087">
    <property type="entry name" value="Cu-oxidase_fam"/>
</dbReference>
<dbReference type="GeneID" id="37879518"/>
<dbReference type="OrthoDB" id="12293at2157"/>
<evidence type="ECO:0000256" key="2">
    <source>
        <dbReference type="ARBA" id="ARBA00023002"/>
    </source>
</evidence>
<keyword evidence="3" id="KW-0186">Copper</keyword>
<reference evidence="8" key="1">
    <citation type="submission" date="2017-11" db="EMBL/GenBank/DDBJ databases">
        <title>Phenotypic and genomic properties of facultatively anaerobic sulfur-reducing natronoarchaea from hypersaline soda lakes.</title>
        <authorList>
            <person name="Sorokin D.Y."/>
            <person name="Kublanov I.V."/>
            <person name="Roman P."/>
            <person name="Sinninghe Damste J.S."/>
            <person name="Golyshin P.N."/>
            <person name="Rojo D."/>
            <person name="Ciordia S."/>
            <person name="Mena M.D.C."/>
            <person name="Ferrer M."/>
            <person name="Messina E."/>
            <person name="Smedile F."/>
            <person name="La Spada G."/>
            <person name="La Cono V."/>
            <person name="Yakimov M.M."/>
        </authorList>
    </citation>
    <scope>NUCLEOTIDE SEQUENCE [LARGE SCALE GENOMIC DNA]</scope>
    <source>
        <strain evidence="8">AArc-Sl</strain>
    </source>
</reference>
<protein>
    <submittedName>
        <fullName evidence="7">Multicopper oxidase</fullName>
    </submittedName>
</protein>
<dbReference type="PANTHER" id="PTHR11709:SF394">
    <property type="entry name" value="FI03373P-RELATED"/>
    <property type="match status" value="1"/>
</dbReference>
<dbReference type="AlphaFoldDB" id="A0A343TNT9"/>
<evidence type="ECO:0000259" key="4">
    <source>
        <dbReference type="Pfam" id="PF00394"/>
    </source>
</evidence>
<evidence type="ECO:0000313" key="8">
    <source>
        <dbReference type="Proteomes" id="UP000263012"/>
    </source>
</evidence>
<dbReference type="InterPro" id="IPR011707">
    <property type="entry name" value="Cu-oxidase-like_N"/>
</dbReference>
<dbReference type="KEGG" id="hdf:AArcSl_3154"/>
<accession>A0A343TNT9</accession>
<dbReference type="InterPro" id="IPR034279">
    <property type="entry name" value="CuRO_3_CopA"/>
</dbReference>